<dbReference type="EMBL" id="FOGI01000009">
    <property type="protein sequence ID" value="SES24909.1"/>
    <property type="molecule type" value="Genomic_DNA"/>
</dbReference>
<evidence type="ECO:0008006" key="3">
    <source>
        <dbReference type="Google" id="ProtNLM"/>
    </source>
</evidence>
<evidence type="ECO:0000313" key="2">
    <source>
        <dbReference type="Proteomes" id="UP000199051"/>
    </source>
</evidence>
<evidence type="ECO:0000313" key="1">
    <source>
        <dbReference type="EMBL" id="SES24909.1"/>
    </source>
</evidence>
<dbReference type="RefSeq" id="WP_092781373.1">
    <property type="nucleotide sequence ID" value="NZ_FOGI01000009.1"/>
</dbReference>
<sequence>MPEIAVAEAAGVGLGGQWRPSEDVVLVMPDAVVLLDGATSMRDDLPSGGVFAGELGAQVVARMAAAPELDLGDLLAGAIRSVARGNGFTPGDSPCSTVAIVRWDDEVVEALVLADSPVVAFAPEADVLADTRLRHVPRGSYRDRLRRGGGYSADHVAALRASARKTSALRNQEGGYWVAEAVPAAAHRAVRRVWPRQDVRSVLMASDGVSCGVDDYRLFGWEQVLDLATASGPQAVLDVVREAEREDPEGLKWPRPKPHDDQALVVISF</sequence>
<accession>A0A1H9VTN3</accession>
<name>A0A1H9VTN3_9PSEU</name>
<dbReference type="AlphaFoldDB" id="A0A1H9VTN3"/>
<protein>
    <recommendedName>
        <fullName evidence="3">Protein phosphatase 2C</fullName>
    </recommendedName>
</protein>
<reference evidence="2" key="1">
    <citation type="submission" date="2016-10" db="EMBL/GenBank/DDBJ databases">
        <authorList>
            <person name="Varghese N."/>
            <person name="Submissions S."/>
        </authorList>
    </citation>
    <scope>NUCLEOTIDE SEQUENCE [LARGE SCALE GENOMIC DNA]</scope>
    <source>
        <strain evidence="2">DSM 44260</strain>
    </source>
</reference>
<keyword evidence="2" id="KW-1185">Reference proteome</keyword>
<gene>
    <name evidence="1" type="ORF">SAMN04487818_10966</name>
</gene>
<organism evidence="1 2">
    <name type="scientific">Actinokineospora terrae</name>
    <dbReference type="NCBI Taxonomy" id="155974"/>
    <lineage>
        <taxon>Bacteria</taxon>
        <taxon>Bacillati</taxon>
        <taxon>Actinomycetota</taxon>
        <taxon>Actinomycetes</taxon>
        <taxon>Pseudonocardiales</taxon>
        <taxon>Pseudonocardiaceae</taxon>
        <taxon>Actinokineospora</taxon>
    </lineage>
</organism>
<dbReference type="STRING" id="155974.SAMN04487818_10966"/>
<dbReference type="Proteomes" id="UP000199051">
    <property type="component" value="Unassembled WGS sequence"/>
</dbReference>
<proteinExistence type="predicted"/>